<evidence type="ECO:0000256" key="4">
    <source>
        <dbReference type="ARBA" id="ARBA00022840"/>
    </source>
</evidence>
<dbReference type="InterPro" id="IPR027417">
    <property type="entry name" value="P-loop_NTPase"/>
</dbReference>
<dbReference type="PANTHER" id="PTHR46487">
    <property type="entry name" value="DNA REPAIR PROTEIN XRCC3"/>
    <property type="match status" value="1"/>
</dbReference>
<comment type="subcellular location">
    <subcellularLocation>
        <location evidence="1">Nucleus</location>
    </subcellularLocation>
</comment>
<dbReference type="GO" id="GO:0000400">
    <property type="term" value="F:four-way junction DNA binding"/>
    <property type="evidence" value="ECO:0007669"/>
    <property type="project" value="TreeGrafter"/>
</dbReference>
<evidence type="ECO:0000313" key="9">
    <source>
        <dbReference type="Proteomes" id="UP000481153"/>
    </source>
</evidence>
<evidence type="ECO:0000256" key="5">
    <source>
        <dbReference type="ARBA" id="ARBA00023204"/>
    </source>
</evidence>
<dbReference type="PROSITE" id="PS50162">
    <property type="entry name" value="RECA_2"/>
    <property type="match status" value="1"/>
</dbReference>
<accession>A0A6G0WDY1</accession>
<dbReference type="InterPro" id="IPR047348">
    <property type="entry name" value="XRCC3-like_C"/>
</dbReference>
<dbReference type="GO" id="GO:0005524">
    <property type="term" value="F:ATP binding"/>
    <property type="evidence" value="ECO:0007669"/>
    <property type="project" value="UniProtKB-KW"/>
</dbReference>
<keyword evidence="3" id="KW-0227">DNA damage</keyword>
<gene>
    <name evidence="8" type="ORF">Ae201684_016532</name>
</gene>
<dbReference type="CDD" id="cd19491">
    <property type="entry name" value="XRCC3"/>
    <property type="match status" value="1"/>
</dbReference>
<evidence type="ECO:0000256" key="1">
    <source>
        <dbReference type="ARBA" id="ARBA00004123"/>
    </source>
</evidence>
<sequence length="247" mass="27170">MDAPTAWDLTEQNNDEYLSTGCNAVDELLRGGFPIGMVSEVCGAAGSGKTQMCLQLLLRAQLDIQESGLNASSCYMYSDGLSPLKRLGELASHSQTPVSLNRIFLEAATDPDQFVHALKSRLPSLMQLHGVRLVVIDSIAAIFRGQSVEKASEAGDRTRVMFDVVNCMRILANQYRAVFIVVNQMSANLQNDNVPALGLAWSSCINQRFLIRKTPRSPSQRTFHVVFSPYLPSNSPAIFEITSTRLE</sequence>
<protein>
    <recommendedName>
        <fullName evidence="7">RecA family profile 1 domain-containing protein</fullName>
    </recommendedName>
</protein>
<dbReference type="AlphaFoldDB" id="A0A6G0WDY1"/>
<dbReference type="PANTHER" id="PTHR46487:SF1">
    <property type="entry name" value="DNA REPAIR PROTEIN XRCC3"/>
    <property type="match status" value="1"/>
</dbReference>
<dbReference type="Gene3D" id="3.40.50.300">
    <property type="entry name" value="P-loop containing nucleotide triphosphate hydrolases"/>
    <property type="match status" value="1"/>
</dbReference>
<organism evidence="8 9">
    <name type="scientific">Aphanomyces euteiches</name>
    <dbReference type="NCBI Taxonomy" id="100861"/>
    <lineage>
        <taxon>Eukaryota</taxon>
        <taxon>Sar</taxon>
        <taxon>Stramenopiles</taxon>
        <taxon>Oomycota</taxon>
        <taxon>Saprolegniomycetes</taxon>
        <taxon>Saprolegniales</taxon>
        <taxon>Verrucalvaceae</taxon>
        <taxon>Aphanomyces</taxon>
    </lineage>
</organism>
<feature type="domain" description="RecA family profile 1" evidence="7">
    <location>
        <begin position="14"/>
        <end position="185"/>
    </location>
</feature>
<keyword evidence="4" id="KW-0067">ATP-binding</keyword>
<reference evidence="8 9" key="1">
    <citation type="submission" date="2019-07" db="EMBL/GenBank/DDBJ databases">
        <title>Genomics analysis of Aphanomyces spp. identifies a new class of oomycete effector associated with host adaptation.</title>
        <authorList>
            <person name="Gaulin E."/>
        </authorList>
    </citation>
    <scope>NUCLEOTIDE SEQUENCE [LARGE SCALE GENOMIC DNA]</scope>
    <source>
        <strain evidence="8 9">ATCC 201684</strain>
    </source>
</reference>
<keyword evidence="2" id="KW-0547">Nucleotide-binding</keyword>
<keyword evidence="5" id="KW-0234">DNA repair</keyword>
<dbReference type="Proteomes" id="UP000481153">
    <property type="component" value="Unassembled WGS sequence"/>
</dbReference>
<evidence type="ECO:0000313" key="8">
    <source>
        <dbReference type="EMBL" id="KAF0724881.1"/>
    </source>
</evidence>
<evidence type="ECO:0000256" key="6">
    <source>
        <dbReference type="ARBA" id="ARBA00023242"/>
    </source>
</evidence>
<keyword evidence="9" id="KW-1185">Reference proteome</keyword>
<proteinExistence type="predicted"/>
<dbReference type="GO" id="GO:0071140">
    <property type="term" value="P:resolution of mitotic recombination intermediates"/>
    <property type="evidence" value="ECO:0007669"/>
    <property type="project" value="TreeGrafter"/>
</dbReference>
<dbReference type="EMBL" id="VJMJ01000257">
    <property type="protein sequence ID" value="KAF0724881.1"/>
    <property type="molecule type" value="Genomic_DNA"/>
</dbReference>
<keyword evidence="6" id="KW-0539">Nucleus</keyword>
<dbReference type="GO" id="GO:0090656">
    <property type="term" value="P:t-circle formation"/>
    <property type="evidence" value="ECO:0007669"/>
    <property type="project" value="TreeGrafter"/>
</dbReference>
<dbReference type="InterPro" id="IPR020588">
    <property type="entry name" value="RecA_ATP-bd"/>
</dbReference>
<dbReference type="Pfam" id="PF08423">
    <property type="entry name" value="Rad51"/>
    <property type="match status" value="1"/>
</dbReference>
<dbReference type="SUPFAM" id="SSF52540">
    <property type="entry name" value="P-loop containing nucleoside triphosphate hydrolases"/>
    <property type="match status" value="1"/>
</dbReference>
<dbReference type="GO" id="GO:0045003">
    <property type="term" value="P:double-strand break repair via synthesis-dependent strand annealing"/>
    <property type="evidence" value="ECO:0007669"/>
    <property type="project" value="TreeGrafter"/>
</dbReference>
<evidence type="ECO:0000259" key="7">
    <source>
        <dbReference type="PROSITE" id="PS50162"/>
    </source>
</evidence>
<dbReference type="VEuPathDB" id="FungiDB:AeMF1_009854"/>
<dbReference type="GO" id="GO:0033065">
    <property type="term" value="C:Rad51C-XRCC3 complex"/>
    <property type="evidence" value="ECO:0007669"/>
    <property type="project" value="TreeGrafter"/>
</dbReference>
<comment type="caution">
    <text evidence="8">The sequence shown here is derived from an EMBL/GenBank/DDBJ whole genome shotgun (WGS) entry which is preliminary data.</text>
</comment>
<evidence type="ECO:0000256" key="2">
    <source>
        <dbReference type="ARBA" id="ARBA00022741"/>
    </source>
</evidence>
<dbReference type="GO" id="GO:0000722">
    <property type="term" value="P:telomere maintenance via recombination"/>
    <property type="evidence" value="ECO:0007669"/>
    <property type="project" value="TreeGrafter"/>
</dbReference>
<name>A0A6G0WDY1_9STRA</name>
<dbReference type="GO" id="GO:0005657">
    <property type="term" value="C:replication fork"/>
    <property type="evidence" value="ECO:0007669"/>
    <property type="project" value="TreeGrafter"/>
</dbReference>
<evidence type="ECO:0000256" key="3">
    <source>
        <dbReference type="ARBA" id="ARBA00022763"/>
    </source>
</evidence>
<dbReference type="GO" id="GO:0140664">
    <property type="term" value="F:ATP-dependent DNA damage sensor activity"/>
    <property type="evidence" value="ECO:0007669"/>
    <property type="project" value="InterPro"/>
</dbReference>
<dbReference type="InterPro" id="IPR013632">
    <property type="entry name" value="Rad51_C"/>
</dbReference>